<evidence type="ECO:0000313" key="2">
    <source>
        <dbReference type="EMBL" id="KAG7433389.1"/>
    </source>
</evidence>
<evidence type="ECO:0000313" key="3">
    <source>
        <dbReference type="Proteomes" id="UP000693942"/>
    </source>
</evidence>
<gene>
    <name evidence="2" type="ORF">Forpi1262_v006887</name>
</gene>
<feature type="compositionally biased region" description="Polar residues" evidence="1">
    <location>
        <begin position="70"/>
        <end position="85"/>
    </location>
</feature>
<organism evidence="2 3">
    <name type="scientific">Fusarium oxysporum f. sp. raphani</name>
    <dbReference type="NCBI Taxonomy" id="96318"/>
    <lineage>
        <taxon>Eukaryota</taxon>
        <taxon>Fungi</taxon>
        <taxon>Dikarya</taxon>
        <taxon>Ascomycota</taxon>
        <taxon>Pezizomycotina</taxon>
        <taxon>Sordariomycetes</taxon>
        <taxon>Hypocreomycetidae</taxon>
        <taxon>Hypocreales</taxon>
        <taxon>Nectriaceae</taxon>
        <taxon>Fusarium</taxon>
        <taxon>Fusarium oxysporum species complex</taxon>
    </lineage>
</organism>
<feature type="compositionally biased region" description="Basic and acidic residues" evidence="1">
    <location>
        <begin position="108"/>
        <end position="117"/>
    </location>
</feature>
<feature type="region of interest" description="Disordered" evidence="1">
    <location>
        <begin position="54"/>
        <end position="117"/>
    </location>
</feature>
<dbReference type="Proteomes" id="UP000693942">
    <property type="component" value="Unassembled WGS sequence"/>
</dbReference>
<dbReference type="EMBL" id="JAELUR010000004">
    <property type="protein sequence ID" value="KAG7433389.1"/>
    <property type="molecule type" value="Genomic_DNA"/>
</dbReference>
<dbReference type="AlphaFoldDB" id="A0A8J5Q618"/>
<accession>A0A8J5Q618</accession>
<comment type="caution">
    <text evidence="2">The sequence shown here is derived from an EMBL/GenBank/DDBJ whole genome shotgun (WGS) entry which is preliminary data.</text>
</comment>
<sequence>MEWPLEDLRYPVSEAWKAWKTVRKGRDVPSMKQLPEMFELLHKDVFRQTYSCLSPVSSSDQDESADVAPLSSSPWGGNLTRNDVGTGNDHVENELPDSSEHPSPYGETEEKRTRTQG</sequence>
<reference evidence="2" key="1">
    <citation type="submission" date="2021-04" db="EMBL/GenBank/DDBJ databases">
        <title>First draft genome resource for Brassicaceae pathogens Fusarium oxysporum f. sp. raphani and Fusarium oxysporum f. sp. rapae.</title>
        <authorList>
            <person name="Asai S."/>
        </authorList>
    </citation>
    <scope>NUCLEOTIDE SEQUENCE</scope>
    <source>
        <strain evidence="2">Tf1262</strain>
    </source>
</reference>
<proteinExistence type="predicted"/>
<evidence type="ECO:0000256" key="1">
    <source>
        <dbReference type="SAM" id="MobiDB-lite"/>
    </source>
</evidence>
<name>A0A8J5Q618_FUSOX</name>
<protein>
    <submittedName>
        <fullName evidence="2">Uncharacterized protein</fullName>
    </submittedName>
</protein>